<gene>
    <name evidence="2" type="ORF">AWZ03_010771</name>
</gene>
<feature type="compositionally biased region" description="Low complexity" evidence="1">
    <location>
        <begin position="37"/>
        <end position="49"/>
    </location>
</feature>
<dbReference type="AlphaFoldDB" id="A0A484B1W3"/>
<reference evidence="2 3" key="1">
    <citation type="journal article" date="2019" name="J. Hered.">
        <title>An Improved Genome Assembly for Drosophila navojoa, the Basal Species in the mojavensis Cluster.</title>
        <authorList>
            <person name="Vanderlinde T."/>
            <person name="Dupim E.G."/>
            <person name="Nazario-Yepiz N.O."/>
            <person name="Carvalho A.B."/>
        </authorList>
    </citation>
    <scope>NUCLEOTIDE SEQUENCE [LARGE SCALE GENOMIC DNA]</scope>
    <source>
        <strain evidence="2">Navoj_Jal97</strain>
        <tissue evidence="2">Whole organism</tissue>
    </source>
</reference>
<proteinExistence type="predicted"/>
<evidence type="ECO:0000313" key="3">
    <source>
        <dbReference type="Proteomes" id="UP000295192"/>
    </source>
</evidence>
<dbReference type="Proteomes" id="UP000295192">
    <property type="component" value="Unassembled WGS sequence"/>
</dbReference>
<name>A0A484B1W3_DRONA</name>
<evidence type="ECO:0000256" key="1">
    <source>
        <dbReference type="SAM" id="MobiDB-lite"/>
    </source>
</evidence>
<feature type="region of interest" description="Disordered" evidence="1">
    <location>
        <begin position="35"/>
        <end position="55"/>
    </location>
</feature>
<organism evidence="2 3">
    <name type="scientific">Drosophila navojoa</name>
    <name type="common">Fruit fly</name>
    <dbReference type="NCBI Taxonomy" id="7232"/>
    <lineage>
        <taxon>Eukaryota</taxon>
        <taxon>Metazoa</taxon>
        <taxon>Ecdysozoa</taxon>
        <taxon>Arthropoda</taxon>
        <taxon>Hexapoda</taxon>
        <taxon>Insecta</taxon>
        <taxon>Pterygota</taxon>
        <taxon>Neoptera</taxon>
        <taxon>Endopterygota</taxon>
        <taxon>Diptera</taxon>
        <taxon>Brachycera</taxon>
        <taxon>Muscomorpha</taxon>
        <taxon>Ephydroidea</taxon>
        <taxon>Drosophilidae</taxon>
        <taxon>Drosophila</taxon>
    </lineage>
</organism>
<accession>A0A484B1W3</accession>
<sequence length="178" mass="18512">MHVADARKSIKGSSLFRIELLFSFRSFDFTGVGNGNGNSNSNSNGNSSSSEDRVRKQTHAKVNFTPYCRHFFRSAADSRKPSRALANCLCCDFVDTAAAAAAMAVEVLAAAAVAAGVAAAGSAAVSSDAASLLPCHAHTHTLCCLLPGAVHCCAFTAASSYCPHLANTSFRPPAVDRL</sequence>
<keyword evidence="3" id="KW-1185">Reference proteome</keyword>
<comment type="caution">
    <text evidence="2">The sequence shown here is derived from an EMBL/GenBank/DDBJ whole genome shotgun (WGS) entry which is preliminary data.</text>
</comment>
<protein>
    <submittedName>
        <fullName evidence="2">Uncharacterized protein</fullName>
    </submittedName>
</protein>
<evidence type="ECO:0000313" key="2">
    <source>
        <dbReference type="EMBL" id="TDG42796.1"/>
    </source>
</evidence>
<dbReference type="EMBL" id="LSRL02000197">
    <property type="protein sequence ID" value="TDG42796.1"/>
    <property type="molecule type" value="Genomic_DNA"/>
</dbReference>